<evidence type="ECO:0000313" key="4">
    <source>
        <dbReference type="Proteomes" id="UP000515291"/>
    </source>
</evidence>
<protein>
    <submittedName>
        <fullName evidence="3">AMP-binding protein</fullName>
    </submittedName>
</protein>
<reference evidence="4" key="1">
    <citation type="journal article" date="2020" name="Mol. Plant Microbe">
        <title>Rhizobial microsymbionts of the narrowly endemic Oxytropis species growing in Kamchatka are characterized by significant genetic diversity and possess a set of genes that are associated with T3SS and T6SS secretion systems and can affect the development of symbiosis.</title>
        <authorList>
            <person name="Safronova V."/>
            <person name="Guro P."/>
            <person name="Sazanova A."/>
            <person name="Kuznetsova I."/>
            <person name="Belimov A."/>
            <person name="Yakubov V."/>
            <person name="Chirak E."/>
            <person name="Afonin A."/>
            <person name="Gogolev Y."/>
            <person name="Andronov E."/>
            <person name="Tikhonovich I."/>
        </authorList>
    </citation>
    <scope>NUCLEOTIDE SEQUENCE [LARGE SCALE GENOMIC DNA]</scope>
    <source>
        <strain evidence="4">581</strain>
    </source>
</reference>
<dbReference type="KEGG" id="trb:HB776_17930"/>
<dbReference type="Proteomes" id="UP000515291">
    <property type="component" value="Chromosome"/>
</dbReference>
<sequence length="455" mass="49949">MQLVSDILWHHEFASREKPAVLCEERFLRFGELGVRVRRLANSLRGLGIRMQDHVAVLSTNSAEHIEIVFALSAIGAVWVPLNTRLVAPELEFIITDSSSSTLIYSSDMIAVVAELRTKISVRNWIEVGSSSSEGIAYEKLIASGADSPIDPFVTGSDRFTVMYTSGTTGLPKGVVLTHRQFLIGTTYLCLGLGVRNGDSLLMVAPQWHAGGQIIQLGHLMMGAQVVILRRFDPELTLRTIAHAHITAAGLVPAMIAAMLETPQLERTDFSALRKVMYGGSPIAEDRLARAMEVMGVGFQQTYGQTEAGVMVTVLDEADHLMGLTTNSQILRSCGRQMVGYTAKLVDDHGKEVSIGEPGELIVKGESVTSGYWRRPEATQKVLRDGWLYTGDVAYADELGRFYLIDRKVDMVVSGGENLYPIEIEHVISSHPDVLDVAVIGVPDDRWGRRSRRSS</sequence>
<dbReference type="Pfam" id="PF13193">
    <property type="entry name" value="AMP-binding_C"/>
    <property type="match status" value="1"/>
</dbReference>
<dbReference type="AlphaFoldDB" id="A0A7G6U930"/>
<organism evidence="3 4">
    <name type="scientific">Tardiphaga robiniae</name>
    <dbReference type="NCBI Taxonomy" id="943830"/>
    <lineage>
        <taxon>Bacteria</taxon>
        <taxon>Pseudomonadati</taxon>
        <taxon>Pseudomonadota</taxon>
        <taxon>Alphaproteobacteria</taxon>
        <taxon>Hyphomicrobiales</taxon>
        <taxon>Nitrobacteraceae</taxon>
        <taxon>Tardiphaga</taxon>
    </lineage>
</organism>
<dbReference type="EMBL" id="CP050292">
    <property type="protein sequence ID" value="QND75512.1"/>
    <property type="molecule type" value="Genomic_DNA"/>
</dbReference>
<feature type="domain" description="AMP-dependent synthetase/ligase" evidence="1">
    <location>
        <begin position="16"/>
        <end position="373"/>
    </location>
</feature>
<dbReference type="PROSITE" id="PS00455">
    <property type="entry name" value="AMP_BINDING"/>
    <property type="match status" value="1"/>
</dbReference>
<dbReference type="PANTHER" id="PTHR43767:SF1">
    <property type="entry name" value="NONRIBOSOMAL PEPTIDE SYNTHASE PES1 (EUROFUNG)-RELATED"/>
    <property type="match status" value="1"/>
</dbReference>
<dbReference type="Pfam" id="PF00501">
    <property type="entry name" value="AMP-binding"/>
    <property type="match status" value="1"/>
</dbReference>
<dbReference type="InterPro" id="IPR020845">
    <property type="entry name" value="AMP-binding_CS"/>
</dbReference>
<accession>A0A7G6U930</accession>
<dbReference type="Gene3D" id="3.40.50.12780">
    <property type="entry name" value="N-terminal domain of ligase-like"/>
    <property type="match status" value="1"/>
</dbReference>
<dbReference type="PANTHER" id="PTHR43767">
    <property type="entry name" value="LONG-CHAIN-FATTY-ACID--COA LIGASE"/>
    <property type="match status" value="1"/>
</dbReference>
<dbReference type="SUPFAM" id="SSF56801">
    <property type="entry name" value="Acetyl-CoA synthetase-like"/>
    <property type="match status" value="1"/>
</dbReference>
<dbReference type="InterPro" id="IPR045851">
    <property type="entry name" value="AMP-bd_C_sf"/>
</dbReference>
<evidence type="ECO:0000259" key="1">
    <source>
        <dbReference type="Pfam" id="PF00501"/>
    </source>
</evidence>
<dbReference type="InterPro" id="IPR050237">
    <property type="entry name" value="ATP-dep_AMP-bd_enzyme"/>
</dbReference>
<dbReference type="GO" id="GO:0016878">
    <property type="term" value="F:acid-thiol ligase activity"/>
    <property type="evidence" value="ECO:0007669"/>
    <property type="project" value="UniProtKB-ARBA"/>
</dbReference>
<evidence type="ECO:0000259" key="2">
    <source>
        <dbReference type="Pfam" id="PF13193"/>
    </source>
</evidence>
<name>A0A7G6U930_9BRAD</name>
<feature type="domain" description="AMP-binding enzyme C-terminal" evidence="2">
    <location>
        <begin position="423"/>
        <end position="449"/>
    </location>
</feature>
<evidence type="ECO:0000313" key="3">
    <source>
        <dbReference type="EMBL" id="QND75512.1"/>
    </source>
</evidence>
<proteinExistence type="predicted"/>
<dbReference type="Gene3D" id="3.30.300.30">
    <property type="match status" value="1"/>
</dbReference>
<dbReference type="InterPro" id="IPR000873">
    <property type="entry name" value="AMP-dep_synth/lig_dom"/>
</dbReference>
<dbReference type="InterPro" id="IPR025110">
    <property type="entry name" value="AMP-bd_C"/>
</dbReference>
<dbReference type="InterPro" id="IPR042099">
    <property type="entry name" value="ANL_N_sf"/>
</dbReference>
<gene>
    <name evidence="3" type="ORF">HB776_17930</name>
</gene>